<sequence>MGRSRGQKTRDKNKVTLPQVPKQLKSDGLDVEYSREFADHEDLEAQARAQAAGIRQSKARKK</sequence>
<dbReference type="RefSeq" id="WP_043903563.1">
    <property type="nucleotide sequence ID" value="NZ_CM002692.1"/>
</dbReference>
<evidence type="ECO:0000313" key="2">
    <source>
        <dbReference type="EMBL" id="EZP78525.1"/>
    </source>
</evidence>
<reference evidence="2 3" key="1">
    <citation type="journal article" date="2014" name="Appl. Microbiol. Biotechnol.">
        <title>Transformable facultative thermophile Geobacillus stearothermophilus NUB3621 as a host strain for metabolic engineering.</title>
        <authorList>
            <person name="Blanchard K."/>
            <person name="Robic S."/>
            <person name="Matsumura I."/>
        </authorList>
    </citation>
    <scope>NUCLEOTIDE SEQUENCE [LARGE SCALE GENOMIC DNA]</scope>
    <source>
        <strain evidence="2 3">NUB3621</strain>
    </source>
</reference>
<protein>
    <recommendedName>
        <fullName evidence="4">YfhD family protein</fullName>
    </recommendedName>
</protein>
<dbReference type="AlphaFoldDB" id="A0ABC9VI51"/>
<dbReference type="Proteomes" id="UP000023566">
    <property type="component" value="Chromosome"/>
</dbReference>
<name>A0ABC9VI51_9BACL</name>
<gene>
    <name evidence="2" type="ORF">H839_01616</name>
</gene>
<dbReference type="EMBL" id="AOTZ01000002">
    <property type="protein sequence ID" value="EZP78525.1"/>
    <property type="molecule type" value="Genomic_DNA"/>
</dbReference>
<organism evidence="2 3">
    <name type="scientific">Parageobacillus genomosp. 1</name>
    <dbReference type="NCBI Taxonomy" id="1295642"/>
    <lineage>
        <taxon>Bacteria</taxon>
        <taxon>Bacillati</taxon>
        <taxon>Bacillota</taxon>
        <taxon>Bacilli</taxon>
        <taxon>Bacillales</taxon>
        <taxon>Anoxybacillaceae</taxon>
        <taxon>Parageobacillus</taxon>
    </lineage>
</organism>
<evidence type="ECO:0000313" key="3">
    <source>
        <dbReference type="Proteomes" id="UP000023566"/>
    </source>
</evidence>
<accession>A0ABC9VI51</accession>
<keyword evidence="3" id="KW-1185">Reference proteome</keyword>
<evidence type="ECO:0008006" key="4">
    <source>
        <dbReference type="Google" id="ProtNLM"/>
    </source>
</evidence>
<comment type="caution">
    <text evidence="2">The sequence shown here is derived from an EMBL/GenBank/DDBJ whole genome shotgun (WGS) entry which is preliminary data.</text>
</comment>
<dbReference type="InterPro" id="IPR025435">
    <property type="entry name" value="YfhD-like"/>
</dbReference>
<dbReference type="Pfam" id="PF14151">
    <property type="entry name" value="YfhD"/>
    <property type="match status" value="1"/>
</dbReference>
<evidence type="ECO:0000256" key="1">
    <source>
        <dbReference type="SAM" id="MobiDB-lite"/>
    </source>
</evidence>
<feature type="region of interest" description="Disordered" evidence="1">
    <location>
        <begin position="1"/>
        <end position="28"/>
    </location>
</feature>
<proteinExistence type="predicted"/>